<evidence type="ECO:0000313" key="19">
    <source>
        <dbReference type="EMBL" id="KAJ2852547.1"/>
    </source>
</evidence>
<evidence type="ECO:0000256" key="7">
    <source>
        <dbReference type="ARBA" id="ARBA00022723"/>
    </source>
</evidence>
<dbReference type="GO" id="GO:0006281">
    <property type="term" value="P:DNA repair"/>
    <property type="evidence" value="ECO:0007669"/>
    <property type="project" value="UniProtKB-KW"/>
</dbReference>
<dbReference type="InterPro" id="IPR017961">
    <property type="entry name" value="DNA_pol_Y-fam_little_finger"/>
</dbReference>
<dbReference type="GO" id="GO:0070987">
    <property type="term" value="P:error-free translesion synthesis"/>
    <property type="evidence" value="ECO:0007669"/>
    <property type="project" value="UniProtKB-ARBA"/>
</dbReference>
<organism evidence="19 20">
    <name type="scientific">Coemansia brasiliensis</name>
    <dbReference type="NCBI Taxonomy" id="2650707"/>
    <lineage>
        <taxon>Eukaryota</taxon>
        <taxon>Fungi</taxon>
        <taxon>Fungi incertae sedis</taxon>
        <taxon>Zoopagomycota</taxon>
        <taxon>Kickxellomycotina</taxon>
        <taxon>Kickxellomycetes</taxon>
        <taxon>Kickxellales</taxon>
        <taxon>Kickxellaceae</taxon>
        <taxon>Coemansia</taxon>
    </lineage>
</organism>
<dbReference type="Gene3D" id="1.20.58.1280">
    <property type="entry name" value="DNA repair protein Rev1, C-terminal domain"/>
    <property type="match status" value="1"/>
</dbReference>
<dbReference type="GO" id="GO:0017125">
    <property type="term" value="F:deoxycytidyl transferase activity"/>
    <property type="evidence" value="ECO:0007669"/>
    <property type="project" value="TreeGrafter"/>
</dbReference>
<dbReference type="InterPro" id="IPR001357">
    <property type="entry name" value="BRCT_dom"/>
</dbReference>
<evidence type="ECO:0000313" key="20">
    <source>
        <dbReference type="Proteomes" id="UP001139887"/>
    </source>
</evidence>
<protein>
    <recommendedName>
        <fullName evidence="3 14">DNA repair protein REV1</fullName>
        <ecNumber evidence="14">2.7.7.-</ecNumber>
    </recommendedName>
</protein>
<proteinExistence type="inferred from homology"/>
<evidence type="ECO:0000256" key="15">
    <source>
        <dbReference type="PIRSR" id="PIRSR036573-2"/>
    </source>
</evidence>
<dbReference type="Gene3D" id="3.40.1170.60">
    <property type="match status" value="1"/>
</dbReference>
<evidence type="ECO:0000259" key="17">
    <source>
        <dbReference type="PROSITE" id="PS50172"/>
    </source>
</evidence>
<dbReference type="SMART" id="SM00292">
    <property type="entry name" value="BRCT"/>
    <property type="match status" value="1"/>
</dbReference>
<dbReference type="Gene3D" id="3.30.70.270">
    <property type="match status" value="1"/>
</dbReference>
<feature type="binding site" evidence="15">
    <location>
        <position position="279"/>
    </location>
    <ligand>
        <name>Mg(2+)</name>
        <dbReference type="ChEBI" id="CHEBI:18420"/>
        <label>1</label>
    </ligand>
</feature>
<dbReference type="CDD" id="cd17719">
    <property type="entry name" value="BRCT_Rev1"/>
    <property type="match status" value="1"/>
</dbReference>
<dbReference type="GO" id="GO:0046872">
    <property type="term" value="F:metal ion binding"/>
    <property type="evidence" value="ECO:0007669"/>
    <property type="project" value="UniProtKB-KW"/>
</dbReference>
<dbReference type="InterPro" id="IPR043502">
    <property type="entry name" value="DNA/RNA_pol_sf"/>
</dbReference>
<keyword evidence="4 14" id="KW-0237">DNA synthesis</keyword>
<evidence type="ECO:0000256" key="13">
    <source>
        <dbReference type="ARBA" id="ARBA00058985"/>
    </source>
</evidence>
<dbReference type="AlphaFoldDB" id="A0A9W8M361"/>
<dbReference type="InterPro" id="IPR036420">
    <property type="entry name" value="BRCT_dom_sf"/>
</dbReference>
<dbReference type="Pfam" id="PF11799">
    <property type="entry name" value="IMS_C"/>
    <property type="match status" value="1"/>
</dbReference>
<dbReference type="Pfam" id="PF16589">
    <property type="entry name" value="BRCT_2"/>
    <property type="match status" value="1"/>
</dbReference>
<dbReference type="SUPFAM" id="SSF100879">
    <property type="entry name" value="Lesion bypass DNA polymerase (Y-family), little finger domain"/>
    <property type="match status" value="1"/>
</dbReference>
<feature type="compositionally biased region" description="Polar residues" evidence="16">
    <location>
        <begin position="713"/>
        <end position="722"/>
    </location>
</feature>
<dbReference type="GO" id="GO:0042276">
    <property type="term" value="P:error-prone translesion synthesis"/>
    <property type="evidence" value="ECO:0007669"/>
    <property type="project" value="InterPro"/>
</dbReference>
<dbReference type="Gene3D" id="1.10.150.20">
    <property type="entry name" value="5' to 3' exonuclease, C-terminal subdomain"/>
    <property type="match status" value="1"/>
</dbReference>
<dbReference type="GO" id="GO:0005634">
    <property type="term" value="C:nucleus"/>
    <property type="evidence" value="ECO:0007669"/>
    <property type="project" value="UniProtKB-SubCell"/>
</dbReference>
<reference evidence="19" key="1">
    <citation type="submission" date="2022-07" db="EMBL/GenBank/DDBJ databases">
        <title>Phylogenomic reconstructions and comparative analyses of Kickxellomycotina fungi.</title>
        <authorList>
            <person name="Reynolds N.K."/>
            <person name="Stajich J.E."/>
            <person name="Barry K."/>
            <person name="Grigoriev I.V."/>
            <person name="Crous P."/>
            <person name="Smith M.E."/>
        </authorList>
    </citation>
    <scope>NUCLEOTIDE SEQUENCE</scope>
    <source>
        <strain evidence="19">NRRL 1566</strain>
    </source>
</reference>
<feature type="binding site" evidence="15">
    <location>
        <position position="387"/>
    </location>
    <ligand>
        <name>Mg(2+)</name>
        <dbReference type="ChEBI" id="CHEBI:18420"/>
        <label>1</label>
    </ligand>
</feature>
<dbReference type="InterPro" id="IPR043128">
    <property type="entry name" value="Rev_trsase/Diguanyl_cyclase"/>
</dbReference>
<feature type="compositionally biased region" description="Basic residues" evidence="16">
    <location>
        <begin position="725"/>
        <end position="741"/>
    </location>
</feature>
<dbReference type="PIRSF" id="PIRSF036573">
    <property type="entry name" value="REV1"/>
    <property type="match status" value="1"/>
</dbReference>
<keyword evidence="10 14" id="KW-0238">DNA-binding</keyword>
<evidence type="ECO:0000256" key="11">
    <source>
        <dbReference type="ARBA" id="ARBA00023204"/>
    </source>
</evidence>
<feature type="region of interest" description="Disordered" evidence="16">
    <location>
        <begin position="708"/>
        <end position="741"/>
    </location>
</feature>
<dbReference type="InterPro" id="IPR053848">
    <property type="entry name" value="IMS_HHH_1"/>
</dbReference>
<comment type="similarity">
    <text evidence="2 14">Belongs to the DNA polymerase type-Y family.</text>
</comment>
<evidence type="ECO:0000256" key="4">
    <source>
        <dbReference type="ARBA" id="ARBA00022634"/>
    </source>
</evidence>
<dbReference type="GO" id="GO:0003887">
    <property type="term" value="F:DNA-directed DNA polymerase activity"/>
    <property type="evidence" value="ECO:0007669"/>
    <property type="project" value="InterPro"/>
</dbReference>
<evidence type="ECO:0000256" key="16">
    <source>
        <dbReference type="SAM" id="MobiDB-lite"/>
    </source>
</evidence>
<sequence>MSSSINDQSECLDIPNEYQLGPEDLKLLQGINRDVPNHKETMVQNEPVAPGFGDFHTYFDQRKRKLAKQAQEQAQKAPEHKQIFAGVVFHINGFTQPSHYELKKLLIERGGRFLHYLSKTQVTHIIASNLAHSKAKELQNYRVVRPEWVVESVRANRLLCWHSYQLGSERKVPMVLQNAVLANELATESSNHPNVMPISRPPLPPRQIVVDKYGEGLNRDWVRRNLATEKDFIQRYYANSRLHHLSMWKAEMKDYVAQLRRKHTVKKPASCKPVIMHVDFDCFFVSVSLLSYPQFKDKPAAVCHSQSQMQLDKDALEHSATSSQIASCNYVARSFGIKNGMFIGQARQLCPGLVTVPYCFDAYEQISKQFYKIVAQIADETQAVSVDEALLDVSNAAEDCGSAELLAQDIRKKVFAATQCTVSIGIGPNILLARLAAKKAKPDGIYTLEIGTFFDIDLCVSDLPGVGHVVEDALASRGIKAVCDIRAVPLDMLKNICGDKTATMLYNFSRGIDNRVLESDKPRQAFGADISWGVRFSNQNEAEDFVERLAAEICRSMVAANRIGSLVTLKIKKRQTGQGKPAKFLGHGICDNLSKSNSLPQMTNDPAKISAACIYLLQQLAVDPLDIRGVGIQVQRLNSLEASTRSIDMFAKPKARVYGHNANTSINAYELPSVSQLDMSIVNELPASIQQELRAAFCQRNGKYDKAFPKASAASSRNTEANGSRRGRPRKHSFAISKNKKPSSNLLDSFRKLEWLDTIMPSQMDNDVWNHLPINIRRELAREYVKSKPVVKPSQKNLTSASESKASQALQYSGPTLLGKYILADIKGLVKEWTSRDEPVAEDIDEFAEYIEKLVEHRDLVKVQQHGIRPLLP</sequence>
<evidence type="ECO:0000256" key="2">
    <source>
        <dbReference type="ARBA" id="ARBA00010945"/>
    </source>
</evidence>
<evidence type="ECO:0000256" key="6">
    <source>
        <dbReference type="ARBA" id="ARBA00022695"/>
    </source>
</evidence>
<accession>A0A9W8M361</accession>
<dbReference type="PROSITE" id="PS50173">
    <property type="entry name" value="UMUC"/>
    <property type="match status" value="1"/>
</dbReference>
<comment type="caution">
    <text evidence="19">The sequence shown here is derived from an EMBL/GenBank/DDBJ whole genome shotgun (WGS) entry which is preliminary data.</text>
</comment>
<evidence type="ECO:0000256" key="12">
    <source>
        <dbReference type="ARBA" id="ARBA00023242"/>
    </source>
</evidence>
<evidence type="ECO:0000256" key="14">
    <source>
        <dbReference type="PIRNR" id="PIRNR036573"/>
    </source>
</evidence>
<dbReference type="OrthoDB" id="427711at2759"/>
<evidence type="ECO:0000256" key="5">
    <source>
        <dbReference type="ARBA" id="ARBA00022679"/>
    </source>
</evidence>
<dbReference type="PANTHER" id="PTHR45990">
    <property type="entry name" value="DNA REPAIR PROTEIN REV1"/>
    <property type="match status" value="1"/>
</dbReference>
<dbReference type="SUPFAM" id="SSF52113">
    <property type="entry name" value="BRCT domain"/>
    <property type="match status" value="1"/>
</dbReference>
<gene>
    <name evidence="19" type="primary">REV1</name>
    <name evidence="19" type="ORF">IWW36_000176</name>
</gene>
<keyword evidence="5 14" id="KW-0808">Transferase</keyword>
<feature type="domain" description="BRCT" evidence="17">
    <location>
        <begin position="79"/>
        <end position="166"/>
    </location>
</feature>
<dbReference type="Pfam" id="PF00817">
    <property type="entry name" value="IMS"/>
    <property type="match status" value="1"/>
</dbReference>
<dbReference type="GO" id="GO:0003684">
    <property type="term" value="F:damaged DNA binding"/>
    <property type="evidence" value="ECO:0007669"/>
    <property type="project" value="UniProtKB-UniRule"/>
</dbReference>
<keyword evidence="12 14" id="KW-0539">Nucleus</keyword>
<dbReference type="Pfam" id="PF21999">
    <property type="entry name" value="IMS_HHH_1"/>
    <property type="match status" value="1"/>
</dbReference>
<feature type="binding site" evidence="15">
    <location>
        <position position="388"/>
    </location>
    <ligand>
        <name>Mg(2+)</name>
        <dbReference type="ChEBI" id="CHEBI:18420"/>
        <label>1</label>
    </ligand>
</feature>
<dbReference type="InterPro" id="IPR038401">
    <property type="entry name" value="Rev1_C_sf"/>
</dbReference>
<dbReference type="FunFam" id="3.30.1490.100:FF:000001">
    <property type="entry name" value="DNA repair protein REV1"/>
    <property type="match status" value="1"/>
</dbReference>
<dbReference type="Proteomes" id="UP001139887">
    <property type="component" value="Unassembled WGS sequence"/>
</dbReference>
<dbReference type="SUPFAM" id="SSF56672">
    <property type="entry name" value="DNA/RNA polymerases"/>
    <property type="match status" value="1"/>
</dbReference>
<comment type="cofactor">
    <cofactor evidence="15">
        <name>Mg(2+)</name>
        <dbReference type="ChEBI" id="CHEBI:18420"/>
    </cofactor>
    <text evidence="15">Binds 2 magnesium ions.</text>
</comment>
<keyword evidence="7 15" id="KW-0479">Metal-binding</keyword>
<evidence type="ECO:0000256" key="3">
    <source>
        <dbReference type="ARBA" id="ARBA00020399"/>
    </source>
</evidence>
<dbReference type="EC" id="2.7.7.-" evidence="14"/>
<dbReference type="Gene3D" id="6.10.250.1490">
    <property type="match status" value="1"/>
</dbReference>
<keyword evidence="6 14" id="KW-0548">Nucleotidyltransferase</keyword>
<keyword evidence="20" id="KW-1185">Reference proteome</keyword>
<keyword evidence="8 14" id="KW-0227">DNA damage</keyword>
<dbReference type="InterPro" id="IPR012112">
    <property type="entry name" value="REV1"/>
</dbReference>
<dbReference type="PANTHER" id="PTHR45990:SF1">
    <property type="entry name" value="DNA REPAIR PROTEIN REV1"/>
    <property type="match status" value="1"/>
</dbReference>
<dbReference type="FunFam" id="3.40.50.10190:FF:000011">
    <property type="entry name" value="DNA repair protein REV1"/>
    <property type="match status" value="1"/>
</dbReference>
<keyword evidence="9 15" id="KW-0460">Magnesium</keyword>
<evidence type="ECO:0000256" key="1">
    <source>
        <dbReference type="ARBA" id="ARBA00004123"/>
    </source>
</evidence>
<dbReference type="PROSITE" id="PS50172">
    <property type="entry name" value="BRCT"/>
    <property type="match status" value="1"/>
</dbReference>
<name>A0A9W8M361_9FUNG</name>
<evidence type="ECO:0000259" key="18">
    <source>
        <dbReference type="PROSITE" id="PS50173"/>
    </source>
</evidence>
<comment type="subcellular location">
    <subcellularLocation>
        <location evidence="1 14">Nucleus</location>
    </subcellularLocation>
</comment>
<dbReference type="InterPro" id="IPR036775">
    <property type="entry name" value="DNA_pol_Y-fam_lit_finger_sf"/>
</dbReference>
<comment type="function">
    <text evidence="13">Deoxycytidyl transferase involved in DNA repair. Transfers a dCMP residue from dCTP to the 3'-end of a DNA primer in a template-dependent reaction. May assist in the first step in the bypass of abasic lesions by the insertion of a nucleotide opposite the lesion. Required for normal induction of mutations by physical and chemical agents. Involved in mitochondrial DNA mutagenesis.</text>
</comment>
<evidence type="ECO:0000256" key="10">
    <source>
        <dbReference type="ARBA" id="ARBA00023125"/>
    </source>
</evidence>
<dbReference type="InterPro" id="IPR001126">
    <property type="entry name" value="UmuC"/>
</dbReference>
<dbReference type="Gene3D" id="3.40.50.10190">
    <property type="entry name" value="BRCT domain"/>
    <property type="match status" value="1"/>
</dbReference>
<evidence type="ECO:0000256" key="8">
    <source>
        <dbReference type="ARBA" id="ARBA00022763"/>
    </source>
</evidence>
<dbReference type="EMBL" id="JANBUW010000002">
    <property type="protein sequence ID" value="KAJ2852547.1"/>
    <property type="molecule type" value="Genomic_DNA"/>
</dbReference>
<keyword evidence="11 14" id="KW-0234">DNA repair</keyword>
<evidence type="ECO:0000256" key="9">
    <source>
        <dbReference type="ARBA" id="ARBA00022842"/>
    </source>
</evidence>
<dbReference type="Gene3D" id="3.30.1490.100">
    <property type="entry name" value="DNA polymerase, Y-family, little finger domain"/>
    <property type="match status" value="1"/>
</dbReference>
<feature type="domain" description="UmuC" evidence="18">
    <location>
        <begin position="275"/>
        <end position="467"/>
    </location>
</feature>